<dbReference type="SUPFAM" id="SSF54495">
    <property type="entry name" value="UBC-like"/>
    <property type="match status" value="1"/>
</dbReference>
<dbReference type="Gene3D" id="3.10.110.10">
    <property type="entry name" value="Ubiquitin Conjugating Enzyme"/>
    <property type="match status" value="1"/>
</dbReference>
<keyword evidence="2" id="KW-1185">Reference proteome</keyword>
<accession>A0AAD7P1F0</accession>
<name>A0AAD7P1F0_9AGAR</name>
<dbReference type="EMBL" id="JARKIB010000002">
    <property type="protein sequence ID" value="KAJ7784469.1"/>
    <property type="molecule type" value="Genomic_DNA"/>
</dbReference>
<comment type="caution">
    <text evidence="1">The sequence shown here is derived from an EMBL/GenBank/DDBJ whole genome shotgun (WGS) entry which is preliminary data.</text>
</comment>
<proteinExistence type="predicted"/>
<evidence type="ECO:0008006" key="3">
    <source>
        <dbReference type="Google" id="ProtNLM"/>
    </source>
</evidence>
<evidence type="ECO:0000313" key="2">
    <source>
        <dbReference type="Proteomes" id="UP001215598"/>
    </source>
</evidence>
<sequence length="685" mass="78233">MAPSLLSRLYQDLAELHDSPYPGVHILIDDANVRQFCLVLTPPSGPWKNLSLHFDVRLPDEWPSIPPVVRSTKVYRGDGYTGGYTPALTLRGLFLQFLTFFSSTKVRYPDYGGDPFEVGDYTLVRYKRDEPDRGRNPGTRSIIVVQRPIPGQTLGGYATQEMLAAEWERRARPQVVREQKTEIGPLRDVRKGDIVRIEERNYRWTSTYDAIRNWKCKRCAYGSDAIPHCIGAADVDAMDVDQTSLLLTPPATCKLDMLNDDVLYEMALRLPSESVISFSIAYPRLHDIVQSMHVLLQRELRCFFLRTPLSESVLGIGIAFDSRSRTLSSDFDWLSLRAYSTFGVRESIEKREFTFFLPLAFSRPHFQRVLPDIWAKLAEMDTEVQRAENQMNKHARKRAPGPPRRAELVGMVYKMMNNIVVSLMKSCDTALNATGASSTKTLLHASEKAVVAYCHLFHLVMCLCRSEPSILREATARLRRFIEKKDNRTKTHVPDLGELIILIMLVACLPPVGPGAPIQWSTLVGAFLEEVIIRNVRWVLKDAPHLEVLEQGPSTYRLAETFFRSKTSLRLVMFQISFLDLFRKTYAANGNLARLDNNYGFPEEGLPETMVQEIKEIYKVNTWPAFFTRVRFPQGVAFGRDKFSDMLREAVKTSAARRYHNASSVRQLGVLRGQRKRVEEDSPWR</sequence>
<dbReference type="InterPro" id="IPR016135">
    <property type="entry name" value="UBQ-conjugating_enzyme/RWD"/>
</dbReference>
<dbReference type="AlphaFoldDB" id="A0AAD7P1F0"/>
<reference evidence="1" key="1">
    <citation type="submission" date="2023-03" db="EMBL/GenBank/DDBJ databases">
        <title>Massive genome expansion in bonnet fungi (Mycena s.s.) driven by repeated elements and novel gene families across ecological guilds.</title>
        <authorList>
            <consortium name="Lawrence Berkeley National Laboratory"/>
            <person name="Harder C.B."/>
            <person name="Miyauchi S."/>
            <person name="Viragh M."/>
            <person name="Kuo A."/>
            <person name="Thoen E."/>
            <person name="Andreopoulos B."/>
            <person name="Lu D."/>
            <person name="Skrede I."/>
            <person name="Drula E."/>
            <person name="Henrissat B."/>
            <person name="Morin E."/>
            <person name="Kohler A."/>
            <person name="Barry K."/>
            <person name="LaButti K."/>
            <person name="Morin E."/>
            <person name="Salamov A."/>
            <person name="Lipzen A."/>
            <person name="Mereny Z."/>
            <person name="Hegedus B."/>
            <person name="Baldrian P."/>
            <person name="Stursova M."/>
            <person name="Weitz H."/>
            <person name="Taylor A."/>
            <person name="Grigoriev I.V."/>
            <person name="Nagy L.G."/>
            <person name="Martin F."/>
            <person name="Kauserud H."/>
        </authorList>
    </citation>
    <scope>NUCLEOTIDE SEQUENCE</scope>
    <source>
        <strain evidence="1">CBHHK182m</strain>
    </source>
</reference>
<organism evidence="1 2">
    <name type="scientific">Mycena metata</name>
    <dbReference type="NCBI Taxonomy" id="1033252"/>
    <lineage>
        <taxon>Eukaryota</taxon>
        <taxon>Fungi</taxon>
        <taxon>Dikarya</taxon>
        <taxon>Basidiomycota</taxon>
        <taxon>Agaricomycotina</taxon>
        <taxon>Agaricomycetes</taxon>
        <taxon>Agaricomycetidae</taxon>
        <taxon>Agaricales</taxon>
        <taxon>Marasmiineae</taxon>
        <taxon>Mycenaceae</taxon>
        <taxon>Mycena</taxon>
    </lineage>
</organism>
<dbReference type="CDD" id="cd00195">
    <property type="entry name" value="UBCc_UEV"/>
    <property type="match status" value="1"/>
</dbReference>
<evidence type="ECO:0000313" key="1">
    <source>
        <dbReference type="EMBL" id="KAJ7784469.1"/>
    </source>
</evidence>
<protein>
    <recommendedName>
        <fullName evidence="3">UBC core domain-containing protein</fullName>
    </recommendedName>
</protein>
<dbReference type="Proteomes" id="UP001215598">
    <property type="component" value="Unassembled WGS sequence"/>
</dbReference>
<gene>
    <name evidence="1" type="ORF">B0H16DRAFT_1402391</name>
</gene>